<accession>A0A158B9C3</accession>
<comment type="caution">
    <text evidence="2">The sequence shown here is derived from an EMBL/GenBank/DDBJ whole genome shotgun (WGS) entry which is preliminary data.</text>
</comment>
<dbReference type="AlphaFoldDB" id="A0A158B9C3"/>
<keyword evidence="1" id="KW-1133">Transmembrane helix</keyword>
<keyword evidence="3" id="KW-1185">Reference proteome</keyword>
<proteinExistence type="predicted"/>
<dbReference type="EMBL" id="FCOX02000009">
    <property type="protein sequence ID" value="SAK66675.1"/>
    <property type="molecule type" value="Genomic_DNA"/>
</dbReference>
<reference evidence="2" key="1">
    <citation type="submission" date="2016-01" db="EMBL/GenBank/DDBJ databases">
        <authorList>
            <person name="Peeters C."/>
        </authorList>
    </citation>
    <scope>NUCLEOTIDE SEQUENCE</scope>
    <source>
        <strain evidence="2">LMG 29321</strain>
    </source>
</reference>
<protein>
    <submittedName>
        <fullName evidence="2">Uncharacterized protein</fullName>
    </submittedName>
</protein>
<sequence length="94" mass="10741">MVAFTTEEIRWDFEADNFALICCKYGSVFDLDREFWYSPEEAAHKASRVESQTTTLMGVGIPFAMLASWAAFAWKRHFKTSTVRNLPSSLPVKV</sequence>
<feature type="transmembrane region" description="Helical" evidence="1">
    <location>
        <begin position="55"/>
        <end position="74"/>
    </location>
</feature>
<gene>
    <name evidence="2" type="ORF">AWB78_02432</name>
</gene>
<name>A0A158B9C3_9BURK</name>
<keyword evidence="1" id="KW-0472">Membrane</keyword>
<evidence type="ECO:0000313" key="3">
    <source>
        <dbReference type="Proteomes" id="UP000071859"/>
    </source>
</evidence>
<evidence type="ECO:0000256" key="1">
    <source>
        <dbReference type="SAM" id="Phobius"/>
    </source>
</evidence>
<organism evidence="2 3">
    <name type="scientific">Caballeronia calidae</name>
    <dbReference type="NCBI Taxonomy" id="1777139"/>
    <lineage>
        <taxon>Bacteria</taxon>
        <taxon>Pseudomonadati</taxon>
        <taxon>Pseudomonadota</taxon>
        <taxon>Betaproteobacteria</taxon>
        <taxon>Burkholderiales</taxon>
        <taxon>Burkholderiaceae</taxon>
        <taxon>Caballeronia</taxon>
    </lineage>
</organism>
<keyword evidence="1" id="KW-0812">Transmembrane</keyword>
<dbReference type="Proteomes" id="UP000071859">
    <property type="component" value="Unassembled WGS sequence"/>
</dbReference>
<evidence type="ECO:0000313" key="2">
    <source>
        <dbReference type="EMBL" id="SAK66675.1"/>
    </source>
</evidence>